<dbReference type="AlphaFoldDB" id="M0MQH8"/>
<dbReference type="InParanoid" id="M0MQH8"/>
<dbReference type="SUPFAM" id="SSF52540">
    <property type="entry name" value="P-loop containing nucleoside triphosphate hydrolases"/>
    <property type="match status" value="1"/>
</dbReference>
<dbReference type="PATRIC" id="fig|1227455.4.peg.748"/>
<sequence length="298" mass="33324">MSERDTTNARTATDEQHTDATHDDTADDEFRSWTESSGTGTVNIQDLTKVYGTDGGELTAVDSMDLHIEAEEFVTVLGPSGCGKSTVMECIAGYLDPTEGEVLVNGDPVNEPDPSRGVVFQENRLFPWKTITENVRFGPQMRDAVDQSRIDSLFDQMGLEGFEDSYPHELSGGMQQRAELARLLANDPDIMLMDEPFSGLDAMTKELMQEKLLDVWEDDDRTVLFITHDVEEAILLADRVVVMTARPGQVKDVIDVDLDRPRDTDMVTTDRFNELQRRASESIHDEAERAMEQAEGRA</sequence>
<dbReference type="CDD" id="cd03293">
    <property type="entry name" value="ABC_NrtD_SsuB_transporters"/>
    <property type="match status" value="1"/>
</dbReference>
<evidence type="ECO:0000256" key="4">
    <source>
        <dbReference type="SAM" id="MobiDB-lite"/>
    </source>
</evidence>
<feature type="compositionally biased region" description="Basic and acidic residues" evidence="4">
    <location>
        <begin position="1"/>
        <end position="32"/>
    </location>
</feature>
<dbReference type="GO" id="GO:0005524">
    <property type="term" value="F:ATP binding"/>
    <property type="evidence" value="ECO:0007669"/>
    <property type="project" value="UniProtKB-KW"/>
</dbReference>
<name>M0MQH8_9EURY</name>
<evidence type="ECO:0000256" key="1">
    <source>
        <dbReference type="ARBA" id="ARBA00022448"/>
    </source>
</evidence>
<accession>M0MQH8</accession>
<dbReference type="PROSITE" id="PS00211">
    <property type="entry name" value="ABC_TRANSPORTER_1"/>
    <property type="match status" value="1"/>
</dbReference>
<dbReference type="PANTHER" id="PTHR42788">
    <property type="entry name" value="TAURINE IMPORT ATP-BINDING PROTEIN-RELATED"/>
    <property type="match status" value="1"/>
</dbReference>
<evidence type="ECO:0000256" key="2">
    <source>
        <dbReference type="ARBA" id="ARBA00022741"/>
    </source>
</evidence>
<keyword evidence="1" id="KW-0813">Transport</keyword>
<dbReference type="InterPro" id="IPR050166">
    <property type="entry name" value="ABC_transporter_ATP-bind"/>
</dbReference>
<dbReference type="GO" id="GO:0016887">
    <property type="term" value="F:ATP hydrolysis activity"/>
    <property type="evidence" value="ECO:0007669"/>
    <property type="project" value="InterPro"/>
</dbReference>
<evidence type="ECO:0000259" key="5">
    <source>
        <dbReference type="PROSITE" id="PS50893"/>
    </source>
</evidence>
<reference evidence="6 7" key="1">
    <citation type="journal article" date="2014" name="PLoS Genet.">
        <title>Phylogenetically driven sequencing of extremely halophilic archaea reveals strategies for static and dynamic osmo-response.</title>
        <authorList>
            <person name="Becker E.A."/>
            <person name="Seitzer P.M."/>
            <person name="Tritt A."/>
            <person name="Larsen D."/>
            <person name="Krusor M."/>
            <person name="Yao A.I."/>
            <person name="Wu D."/>
            <person name="Madern D."/>
            <person name="Eisen J.A."/>
            <person name="Darling A.E."/>
            <person name="Facciotti M.T."/>
        </authorList>
    </citation>
    <scope>NUCLEOTIDE SEQUENCE [LARGE SCALE GENOMIC DNA]</scope>
    <source>
        <strain evidence="6 7">DSM 5350</strain>
    </source>
</reference>
<dbReference type="SMART" id="SM00382">
    <property type="entry name" value="AAA"/>
    <property type="match status" value="1"/>
</dbReference>
<feature type="domain" description="ABC transporter" evidence="5">
    <location>
        <begin position="42"/>
        <end position="270"/>
    </location>
</feature>
<organism evidence="6 7">
    <name type="scientific">Halococcus saccharolyticus DSM 5350</name>
    <dbReference type="NCBI Taxonomy" id="1227455"/>
    <lineage>
        <taxon>Archaea</taxon>
        <taxon>Methanobacteriati</taxon>
        <taxon>Methanobacteriota</taxon>
        <taxon>Stenosarchaea group</taxon>
        <taxon>Halobacteria</taxon>
        <taxon>Halobacteriales</taxon>
        <taxon>Halococcaceae</taxon>
        <taxon>Halococcus</taxon>
    </lineage>
</organism>
<keyword evidence="2" id="KW-0547">Nucleotide-binding</keyword>
<feature type="region of interest" description="Disordered" evidence="4">
    <location>
        <begin position="1"/>
        <end position="39"/>
    </location>
</feature>
<evidence type="ECO:0000313" key="7">
    <source>
        <dbReference type="Proteomes" id="UP000011669"/>
    </source>
</evidence>
<dbReference type="InterPro" id="IPR003439">
    <property type="entry name" value="ABC_transporter-like_ATP-bd"/>
</dbReference>
<dbReference type="Gene3D" id="3.40.50.300">
    <property type="entry name" value="P-loop containing nucleotide triphosphate hydrolases"/>
    <property type="match status" value="1"/>
</dbReference>
<dbReference type="Pfam" id="PF00005">
    <property type="entry name" value="ABC_tran"/>
    <property type="match status" value="1"/>
</dbReference>
<dbReference type="EMBL" id="AOMD01000012">
    <property type="protein sequence ID" value="EMA46735.1"/>
    <property type="molecule type" value="Genomic_DNA"/>
</dbReference>
<dbReference type="STRING" id="1227455.C449_03676"/>
<comment type="caution">
    <text evidence="6">The sequence shown here is derived from an EMBL/GenBank/DDBJ whole genome shotgun (WGS) entry which is preliminary data.</text>
</comment>
<gene>
    <name evidence="6" type="ORF">C449_03676</name>
</gene>
<keyword evidence="3" id="KW-0067">ATP-binding</keyword>
<keyword evidence="7" id="KW-1185">Reference proteome</keyword>
<dbReference type="InterPro" id="IPR003593">
    <property type="entry name" value="AAA+_ATPase"/>
</dbReference>
<dbReference type="PROSITE" id="PS50893">
    <property type="entry name" value="ABC_TRANSPORTER_2"/>
    <property type="match status" value="1"/>
</dbReference>
<evidence type="ECO:0000313" key="6">
    <source>
        <dbReference type="EMBL" id="EMA46735.1"/>
    </source>
</evidence>
<dbReference type="Proteomes" id="UP000011669">
    <property type="component" value="Unassembled WGS sequence"/>
</dbReference>
<dbReference type="InterPro" id="IPR027417">
    <property type="entry name" value="P-loop_NTPase"/>
</dbReference>
<dbReference type="RefSeq" id="WP_006076562.1">
    <property type="nucleotide sequence ID" value="NZ_AOMD01000012.1"/>
</dbReference>
<dbReference type="InterPro" id="IPR017871">
    <property type="entry name" value="ABC_transporter-like_CS"/>
</dbReference>
<dbReference type="OrthoDB" id="18368at2157"/>
<protein>
    <recommendedName>
        <fullName evidence="5">ABC transporter domain-containing protein</fullName>
    </recommendedName>
</protein>
<dbReference type="PANTHER" id="PTHR42788:SF13">
    <property type="entry name" value="ALIPHATIC SULFONATES IMPORT ATP-BINDING PROTEIN SSUB"/>
    <property type="match status" value="1"/>
</dbReference>
<evidence type="ECO:0000256" key="3">
    <source>
        <dbReference type="ARBA" id="ARBA00022840"/>
    </source>
</evidence>
<proteinExistence type="predicted"/>
<feature type="region of interest" description="Disordered" evidence="4">
    <location>
        <begin position="276"/>
        <end position="298"/>
    </location>
</feature>